<dbReference type="Proteomes" id="UP001198893">
    <property type="component" value="Unassembled WGS sequence"/>
</dbReference>
<dbReference type="EMBL" id="JAJEQW010000008">
    <property type="protein sequence ID" value="MCC2242370.1"/>
    <property type="molecule type" value="Genomic_DNA"/>
</dbReference>
<sequence length="182" mass="19968">MRKYLKRAALLLKDRRGNMLPLVVAVTIGMLLIILGVSEYMRLVITAAGIKDAMESAVISTVNDNYNEVYHCVREGYAAGYEPDGESFAASVDYGDIYSRMSFLLGLEEDGDGYVRINNGGEQEYRLSNLSVSIPNNALGAGGGSYYADASIRLEIPVRFAGKIITNMSINLKVRAAYTEKF</sequence>
<keyword evidence="1" id="KW-0472">Membrane</keyword>
<dbReference type="AlphaFoldDB" id="A0AAW4WJR0"/>
<accession>A0AAW4WJR0</accession>
<dbReference type="RefSeq" id="WP_119623193.1">
    <property type="nucleotide sequence ID" value="NZ_JAJEQW010000008.1"/>
</dbReference>
<evidence type="ECO:0008006" key="4">
    <source>
        <dbReference type="Google" id="ProtNLM"/>
    </source>
</evidence>
<keyword evidence="1" id="KW-0812">Transmembrane</keyword>
<comment type="caution">
    <text evidence="2">The sequence shown here is derived from an EMBL/GenBank/DDBJ whole genome shotgun (WGS) entry which is preliminary data.</text>
</comment>
<organism evidence="2 3">
    <name type="scientific">Roseburia amylophila</name>
    <dbReference type="NCBI Taxonomy" id="2981794"/>
    <lineage>
        <taxon>Bacteria</taxon>
        <taxon>Bacillati</taxon>
        <taxon>Bacillota</taxon>
        <taxon>Clostridia</taxon>
        <taxon>Lachnospirales</taxon>
        <taxon>Lachnospiraceae</taxon>
        <taxon>Roseburia</taxon>
    </lineage>
</organism>
<keyword evidence="1" id="KW-1133">Transmembrane helix</keyword>
<evidence type="ECO:0000313" key="3">
    <source>
        <dbReference type="Proteomes" id="UP001198893"/>
    </source>
</evidence>
<protein>
    <recommendedName>
        <fullName evidence="4">Flp pilus-assembly TadG-like N-terminal domain-containing protein</fullName>
    </recommendedName>
</protein>
<reference evidence="2" key="1">
    <citation type="submission" date="2021-10" db="EMBL/GenBank/DDBJ databases">
        <title>Anaerobic single-cell dispensing facilitates the cultivation of human gut bacteria.</title>
        <authorList>
            <person name="Afrizal A."/>
        </authorList>
    </citation>
    <scope>NUCLEOTIDE SEQUENCE</scope>
    <source>
        <strain evidence="2">CLA-AA-H204</strain>
    </source>
</reference>
<gene>
    <name evidence="2" type="ORF">LKD47_08695</name>
</gene>
<proteinExistence type="predicted"/>
<evidence type="ECO:0000313" key="2">
    <source>
        <dbReference type="EMBL" id="MCC2242370.1"/>
    </source>
</evidence>
<evidence type="ECO:0000256" key="1">
    <source>
        <dbReference type="SAM" id="Phobius"/>
    </source>
</evidence>
<feature type="transmembrane region" description="Helical" evidence="1">
    <location>
        <begin position="20"/>
        <end position="41"/>
    </location>
</feature>
<name>A0AAW4WJR0_9FIRM</name>